<accession>A0A6J4UGP5</accession>
<gene>
    <name evidence="1" type="ORF">AVDCRST_MAG87-707</name>
</gene>
<protein>
    <submittedName>
        <fullName evidence="1">Uncharacterized protein</fullName>
    </submittedName>
</protein>
<organism evidence="1">
    <name type="scientific">uncultured Thermomicrobiales bacterium</name>
    <dbReference type="NCBI Taxonomy" id="1645740"/>
    <lineage>
        <taxon>Bacteria</taxon>
        <taxon>Pseudomonadati</taxon>
        <taxon>Thermomicrobiota</taxon>
        <taxon>Thermomicrobia</taxon>
        <taxon>Thermomicrobiales</taxon>
        <taxon>environmental samples</taxon>
    </lineage>
</organism>
<proteinExistence type="predicted"/>
<name>A0A6J4UGP5_9BACT</name>
<sequence>MAGPLVPGTAIERLSAYDRSMETPLCIPTVTARRFVLDPKLDRATATLAIDRFWLEQGAKGKDPA</sequence>
<dbReference type="AlphaFoldDB" id="A0A6J4UGP5"/>
<evidence type="ECO:0000313" key="1">
    <source>
        <dbReference type="EMBL" id="CAA9548966.1"/>
    </source>
</evidence>
<dbReference type="EMBL" id="CADCWJ010000171">
    <property type="protein sequence ID" value="CAA9548966.1"/>
    <property type="molecule type" value="Genomic_DNA"/>
</dbReference>
<reference evidence="1" key="1">
    <citation type="submission" date="2020-02" db="EMBL/GenBank/DDBJ databases">
        <authorList>
            <person name="Meier V. D."/>
        </authorList>
    </citation>
    <scope>NUCLEOTIDE SEQUENCE</scope>
    <source>
        <strain evidence="1">AVDCRST_MAG87</strain>
    </source>
</reference>